<evidence type="ECO:0000313" key="1">
    <source>
        <dbReference type="EMBL" id="CRK84391.1"/>
    </source>
</evidence>
<evidence type="ECO:0000313" key="2">
    <source>
        <dbReference type="Proteomes" id="UP000199087"/>
    </source>
</evidence>
<dbReference type="Proteomes" id="UP000199087">
    <property type="component" value="Unassembled WGS sequence"/>
</dbReference>
<organism evidence="1 2">
    <name type="scientific">Neobacillus massiliamazoniensis</name>
    <dbReference type="NCBI Taxonomy" id="1499688"/>
    <lineage>
        <taxon>Bacteria</taxon>
        <taxon>Bacillati</taxon>
        <taxon>Bacillota</taxon>
        <taxon>Bacilli</taxon>
        <taxon>Bacillales</taxon>
        <taxon>Bacillaceae</taxon>
        <taxon>Neobacillus</taxon>
    </lineage>
</organism>
<dbReference type="EMBL" id="CVRB01000004">
    <property type="protein sequence ID" value="CRK84391.1"/>
    <property type="molecule type" value="Genomic_DNA"/>
</dbReference>
<reference evidence="2" key="1">
    <citation type="submission" date="2015-05" db="EMBL/GenBank/DDBJ databases">
        <authorList>
            <person name="Urmite Genomes"/>
        </authorList>
    </citation>
    <scope>NUCLEOTIDE SEQUENCE [LARGE SCALE GENOMIC DNA]</scope>
    <source>
        <strain evidence="2">LF1</strain>
    </source>
</reference>
<keyword evidence="2" id="KW-1185">Reference proteome</keyword>
<name>A0A0U1P2D0_9BACI</name>
<proteinExistence type="predicted"/>
<gene>
    <name evidence="1" type="ORF">BN000_04403</name>
</gene>
<protein>
    <submittedName>
        <fullName evidence="1">Uncharacterized protein</fullName>
    </submittedName>
</protein>
<dbReference type="AlphaFoldDB" id="A0A0U1P2D0"/>
<sequence>MVIVDFVTMLIGAEGARSSKMLSHFLRAVLIQGC</sequence>
<dbReference type="STRING" id="1499688.BN000_04403"/>
<accession>A0A0U1P2D0</accession>